<gene>
    <name evidence="1" type="ORF">HNAJ_LOCUS5746</name>
</gene>
<name>A0A0R3TFA9_RODNA</name>
<reference evidence="1 2" key="2">
    <citation type="submission" date="2018-11" db="EMBL/GenBank/DDBJ databases">
        <authorList>
            <consortium name="Pathogen Informatics"/>
        </authorList>
    </citation>
    <scope>NUCLEOTIDE SEQUENCE [LARGE SCALE GENOMIC DNA]</scope>
</reference>
<dbReference type="STRING" id="102285.A0A0R3TFA9"/>
<evidence type="ECO:0000313" key="1">
    <source>
        <dbReference type="EMBL" id="VDO01606.1"/>
    </source>
</evidence>
<dbReference type="AlphaFoldDB" id="A0A0R3TFA9"/>
<evidence type="ECO:0000313" key="2">
    <source>
        <dbReference type="Proteomes" id="UP000278807"/>
    </source>
</evidence>
<organism evidence="3">
    <name type="scientific">Rodentolepis nana</name>
    <name type="common">Dwarf tapeworm</name>
    <name type="synonym">Hymenolepis nana</name>
    <dbReference type="NCBI Taxonomy" id="102285"/>
    <lineage>
        <taxon>Eukaryota</taxon>
        <taxon>Metazoa</taxon>
        <taxon>Spiralia</taxon>
        <taxon>Lophotrochozoa</taxon>
        <taxon>Platyhelminthes</taxon>
        <taxon>Cestoda</taxon>
        <taxon>Eucestoda</taxon>
        <taxon>Cyclophyllidea</taxon>
        <taxon>Hymenolepididae</taxon>
        <taxon>Rodentolepis</taxon>
    </lineage>
</organism>
<accession>A0A0R3TFA9</accession>
<dbReference type="EMBL" id="UZAE01005326">
    <property type="protein sequence ID" value="VDO01606.1"/>
    <property type="molecule type" value="Genomic_DNA"/>
</dbReference>
<proteinExistence type="predicted"/>
<dbReference type="WBParaSite" id="HNAJ_0000574901-mRNA-1">
    <property type="protein sequence ID" value="HNAJ_0000574901-mRNA-1"/>
    <property type="gene ID" value="HNAJ_0000574901"/>
</dbReference>
<sequence length="86" mass="9992">MKLVTEGMIRGIKSCSASLLPEDIRISYCARDTGVEWIDSLDESGLETFHPFEVEHLISEEAMESTPWIHRRNYHPLRTIQNQQTF</sequence>
<protein>
    <submittedName>
        <fullName evidence="3">Transposase</fullName>
    </submittedName>
</protein>
<keyword evidence="2" id="KW-1185">Reference proteome</keyword>
<dbReference type="Proteomes" id="UP000278807">
    <property type="component" value="Unassembled WGS sequence"/>
</dbReference>
<reference evidence="3" key="1">
    <citation type="submission" date="2017-02" db="UniProtKB">
        <authorList>
            <consortium name="WormBaseParasite"/>
        </authorList>
    </citation>
    <scope>IDENTIFICATION</scope>
</reference>
<evidence type="ECO:0000313" key="3">
    <source>
        <dbReference type="WBParaSite" id="HNAJ_0000574901-mRNA-1"/>
    </source>
</evidence>